<dbReference type="EMBL" id="CP104067">
    <property type="protein sequence ID" value="WAH42502.1"/>
    <property type="molecule type" value="Genomic_DNA"/>
</dbReference>
<dbReference type="Pfam" id="PF00391">
    <property type="entry name" value="PEP-utilizers"/>
    <property type="match status" value="1"/>
</dbReference>
<evidence type="ECO:0000313" key="4">
    <source>
        <dbReference type="Proteomes" id="UP001164761"/>
    </source>
</evidence>
<accession>A0ABY6ZHY5</accession>
<evidence type="ECO:0000313" key="2">
    <source>
        <dbReference type="EMBL" id="WAH42462.1"/>
    </source>
</evidence>
<dbReference type="InterPro" id="IPR051549">
    <property type="entry name" value="PEP_Utilizing_Enz"/>
</dbReference>
<feature type="domain" description="PEP-utilising enzyme mobile" evidence="1">
    <location>
        <begin position="2"/>
        <end position="39"/>
    </location>
</feature>
<evidence type="ECO:0000259" key="1">
    <source>
        <dbReference type="Pfam" id="PF00391"/>
    </source>
</evidence>
<dbReference type="PANTHER" id="PTHR43615">
    <property type="entry name" value="PHOSPHOENOLPYRUVATE SYNTHASE-RELATED"/>
    <property type="match status" value="1"/>
</dbReference>
<dbReference type="InterPro" id="IPR036637">
    <property type="entry name" value="Phosphohistidine_dom_sf"/>
</dbReference>
<dbReference type="Gene3D" id="3.50.30.10">
    <property type="entry name" value="Phosphohistidine domain"/>
    <property type="match status" value="1"/>
</dbReference>
<dbReference type="EMBL" id="CP104067">
    <property type="protein sequence ID" value="WAH42462.1"/>
    <property type="molecule type" value="Genomic_DNA"/>
</dbReference>
<proteinExistence type="predicted"/>
<reference evidence="2" key="1">
    <citation type="submission" date="2022-08" db="EMBL/GenBank/DDBJ databases">
        <title>Alicyclobacillus fastidiosus DSM 17978, complete genome.</title>
        <authorList>
            <person name="Wang Q."/>
            <person name="Cai R."/>
            <person name="Wang Z."/>
        </authorList>
    </citation>
    <scope>NUCLEOTIDE SEQUENCE</scope>
    <source>
        <strain evidence="2">DSM 17978</strain>
    </source>
</reference>
<evidence type="ECO:0000313" key="3">
    <source>
        <dbReference type="EMBL" id="WAH42502.1"/>
    </source>
</evidence>
<protein>
    <submittedName>
        <fullName evidence="2">PEP-utilizing enzyme</fullName>
    </submittedName>
</protein>
<dbReference type="InterPro" id="IPR008279">
    <property type="entry name" value="PEP-util_enz_mobile_dom"/>
</dbReference>
<organism evidence="2 4">
    <name type="scientific">Alicyclobacillus fastidiosus</name>
    <dbReference type="NCBI Taxonomy" id="392011"/>
    <lineage>
        <taxon>Bacteria</taxon>
        <taxon>Bacillati</taxon>
        <taxon>Bacillota</taxon>
        <taxon>Bacilli</taxon>
        <taxon>Bacillales</taxon>
        <taxon>Alicyclobacillaceae</taxon>
        <taxon>Alicyclobacillus</taxon>
    </lineage>
</organism>
<dbReference type="RefSeq" id="WP_268006344.1">
    <property type="nucleotide sequence ID" value="NZ_BSUT01000001.1"/>
</dbReference>
<name>A0ABY6ZHY5_9BACL</name>
<dbReference type="Proteomes" id="UP001164761">
    <property type="component" value="Chromosome"/>
</dbReference>
<keyword evidence="4" id="KW-1185">Reference proteome</keyword>
<sequence>MTHGAVVAREYGIPAVVGIDNATEVIKDGEYIRVDGTKGFVEILRKSEVSQTN</sequence>
<dbReference type="SUPFAM" id="SSF52009">
    <property type="entry name" value="Phosphohistidine domain"/>
    <property type="match status" value="1"/>
</dbReference>
<dbReference type="PANTHER" id="PTHR43615:SF1">
    <property type="entry name" value="PPDK_N DOMAIN-CONTAINING PROTEIN"/>
    <property type="match status" value="1"/>
</dbReference>
<gene>
    <name evidence="2" type="ORF">NZD89_02885</name>
    <name evidence="3" type="ORF">NZD89_03155</name>
</gene>